<sequence>MPTDDPWSRPSVHDLRAVLESIEKIDATNQRAHERIELNVPAEIVTRRGNIVEAMTREISRLGIGLLHRGAITPGEVTVKMASETRDYTYRVELEWCVPCENGMFLSGGRFLGREDEQTA</sequence>
<dbReference type="Gene3D" id="2.40.10.220">
    <property type="entry name" value="predicted glycosyltransferase like domains"/>
    <property type="match status" value="1"/>
</dbReference>
<name>A0A7C2K0A7_9PLAN</name>
<evidence type="ECO:0000313" key="1">
    <source>
        <dbReference type="EMBL" id="HEN15118.1"/>
    </source>
</evidence>
<comment type="caution">
    <text evidence="1">The sequence shown here is derived from an EMBL/GenBank/DDBJ whole genome shotgun (WGS) entry which is preliminary data.</text>
</comment>
<organism evidence="1">
    <name type="scientific">Schlesneria paludicola</name>
    <dbReference type="NCBI Taxonomy" id="360056"/>
    <lineage>
        <taxon>Bacteria</taxon>
        <taxon>Pseudomonadati</taxon>
        <taxon>Planctomycetota</taxon>
        <taxon>Planctomycetia</taxon>
        <taxon>Planctomycetales</taxon>
        <taxon>Planctomycetaceae</taxon>
        <taxon>Schlesneria</taxon>
    </lineage>
</organism>
<gene>
    <name evidence="1" type="ORF">ENQ76_06580</name>
</gene>
<dbReference type="EMBL" id="DSOK01000191">
    <property type="protein sequence ID" value="HEN15118.1"/>
    <property type="molecule type" value="Genomic_DNA"/>
</dbReference>
<proteinExistence type="predicted"/>
<accession>A0A7C2K0A7</accession>
<protein>
    <submittedName>
        <fullName evidence="1">PilZ domain-containing protein</fullName>
    </submittedName>
</protein>
<dbReference type="AlphaFoldDB" id="A0A7C2K0A7"/>
<reference evidence="1" key="1">
    <citation type="journal article" date="2020" name="mSystems">
        <title>Genome- and Community-Level Interaction Insights into Carbon Utilization and Element Cycling Functions of Hydrothermarchaeota in Hydrothermal Sediment.</title>
        <authorList>
            <person name="Zhou Z."/>
            <person name="Liu Y."/>
            <person name="Xu W."/>
            <person name="Pan J."/>
            <person name="Luo Z.H."/>
            <person name="Li M."/>
        </authorList>
    </citation>
    <scope>NUCLEOTIDE SEQUENCE [LARGE SCALE GENOMIC DNA]</scope>
    <source>
        <strain evidence="1">SpSt-339</strain>
    </source>
</reference>